<protein>
    <submittedName>
        <fullName evidence="6">Putative udp-glucuronosyltransferase</fullName>
    </submittedName>
</protein>
<dbReference type="PANTHER" id="PTHR48043">
    <property type="entry name" value="EG:EG0003.4 PROTEIN-RELATED"/>
    <property type="match status" value="1"/>
</dbReference>
<keyword evidence="3 6" id="KW-0808">Transferase</keyword>
<evidence type="ECO:0000256" key="3">
    <source>
        <dbReference type="ARBA" id="ARBA00022679"/>
    </source>
</evidence>
<dbReference type="VEuPathDB" id="VectorBase:AALF002317"/>
<dbReference type="VEuPathDB" id="VectorBase:AALFPA_062000"/>
<keyword evidence="2" id="KW-0328">Glycosyltransferase</keyword>
<feature type="chain" id="PRO_5013162380" evidence="5">
    <location>
        <begin position="21"/>
        <end position="520"/>
    </location>
</feature>
<evidence type="ECO:0000256" key="2">
    <source>
        <dbReference type="ARBA" id="ARBA00022676"/>
    </source>
</evidence>
<dbReference type="Pfam" id="PF00201">
    <property type="entry name" value="UDPGT"/>
    <property type="match status" value="1"/>
</dbReference>
<dbReference type="PANTHER" id="PTHR48043:SF159">
    <property type="entry name" value="EG:EG0003.4 PROTEIN-RELATED"/>
    <property type="match status" value="1"/>
</dbReference>
<proteinExistence type="inferred from homology"/>
<keyword evidence="4" id="KW-0472">Membrane</keyword>
<reference evidence="6" key="1">
    <citation type="submission" date="2016-03" db="EMBL/GenBank/DDBJ databases">
        <title>RNAseq analyses of the sensorial organs of adult female Aedes albopictus.</title>
        <authorList>
            <person name="Fabrizio L."/>
            <person name="Ribeiro J.M."/>
            <person name="Arca B."/>
        </authorList>
    </citation>
    <scope>NUCLEOTIDE SEQUENCE</scope>
</reference>
<feature type="transmembrane region" description="Helical" evidence="4">
    <location>
        <begin position="484"/>
        <end position="508"/>
    </location>
</feature>
<dbReference type="FunFam" id="3.40.50.2000:FF:000021">
    <property type="entry name" value="UDP-glucuronosyltransferase"/>
    <property type="match status" value="1"/>
</dbReference>
<evidence type="ECO:0000256" key="1">
    <source>
        <dbReference type="ARBA" id="ARBA00009995"/>
    </source>
</evidence>
<dbReference type="InterPro" id="IPR050271">
    <property type="entry name" value="UDP-glycosyltransferase"/>
</dbReference>
<evidence type="ECO:0000256" key="5">
    <source>
        <dbReference type="SAM" id="SignalP"/>
    </source>
</evidence>
<dbReference type="AlphaFoldDB" id="A0A1W7R8H3"/>
<dbReference type="VEuPathDB" id="VectorBase:AALC636_012382"/>
<keyword evidence="4" id="KW-0812">Transmembrane</keyword>
<dbReference type="EMBL" id="GEHC01000201">
    <property type="protein sequence ID" value="JAV47444.1"/>
    <property type="molecule type" value="Transcribed_RNA"/>
</dbReference>
<organism evidence="6">
    <name type="scientific">Aedes albopictus</name>
    <name type="common">Asian tiger mosquito</name>
    <name type="synonym">Stegomyia albopicta</name>
    <dbReference type="NCBI Taxonomy" id="7160"/>
    <lineage>
        <taxon>Eukaryota</taxon>
        <taxon>Metazoa</taxon>
        <taxon>Ecdysozoa</taxon>
        <taxon>Arthropoda</taxon>
        <taxon>Hexapoda</taxon>
        <taxon>Insecta</taxon>
        <taxon>Pterygota</taxon>
        <taxon>Neoptera</taxon>
        <taxon>Endopterygota</taxon>
        <taxon>Diptera</taxon>
        <taxon>Nematocera</taxon>
        <taxon>Culicoidea</taxon>
        <taxon>Culicidae</taxon>
        <taxon>Culicinae</taxon>
        <taxon>Aedini</taxon>
        <taxon>Aedes</taxon>
        <taxon>Stegomyia</taxon>
    </lineage>
</organism>
<feature type="signal peptide" evidence="5">
    <location>
        <begin position="1"/>
        <end position="20"/>
    </location>
</feature>
<dbReference type="Gene3D" id="3.40.50.2000">
    <property type="entry name" value="Glycogen Phosphorylase B"/>
    <property type="match status" value="1"/>
</dbReference>
<keyword evidence="5" id="KW-0732">Signal</keyword>
<dbReference type="InterPro" id="IPR002213">
    <property type="entry name" value="UDP_glucos_trans"/>
</dbReference>
<accession>A0A1W7R8H3</accession>
<dbReference type="SUPFAM" id="SSF53756">
    <property type="entry name" value="UDP-Glycosyltransferase/glycogen phosphorylase"/>
    <property type="match status" value="1"/>
</dbReference>
<sequence>MIRCVLLVVSFLQIFVLINGANILCLTPIPSPSHHIWNRAWMEALAARGHNLTIVSADVESLKKENMTYIHLEKAYSFLTEALDLNEMANANAFGGVRSLYAWGTGMCKGVLHSEGMNIIMGYPDDFKVDLVVADVTLGPCLFGLLQKFGNPPVVGVTAYNNPSYTIDFIGGHKHYSYVPYVMLNYDQDMNIFQRAYNYIVFLYDDYYRHHTFLPTIEKMMRQYHKHATIPSASELEKKVSLLLVNHHYSVDFAESVPPNHIPVGGLQVLPAKTLPDDIKSFIEAGSKGAVLFSLGTNVMSSGLGDERIQMFLDVFREFPQYNFLWKFETNMKFDLPKNVMIKRFLPQNDILAHPNVKAFITHGGMLSTHEATWHGVPMIGIPFICDQYRNLHKSVQAGVAVKLDHSALTAGKVRNALRDILENPFYKDNMKRRSSLFRDQPEHPLKRAIWWIEWALRHPNCERIQSPSKWMSLWSSELYDVKLLLILALIIVIMVAKSLIVSALSMCKKDTQDNDKKQN</sequence>
<dbReference type="GO" id="GO:0008194">
    <property type="term" value="F:UDP-glycosyltransferase activity"/>
    <property type="evidence" value="ECO:0007669"/>
    <property type="project" value="InterPro"/>
</dbReference>
<name>A0A1W7R8H3_AEDAL</name>
<evidence type="ECO:0000313" key="6">
    <source>
        <dbReference type="EMBL" id="JAV47444.1"/>
    </source>
</evidence>
<comment type="similarity">
    <text evidence="1">Belongs to the UDP-glycosyltransferase family.</text>
</comment>
<keyword evidence="4" id="KW-1133">Transmembrane helix</keyword>
<evidence type="ECO:0000256" key="4">
    <source>
        <dbReference type="SAM" id="Phobius"/>
    </source>
</evidence>
<dbReference type="CDD" id="cd03784">
    <property type="entry name" value="GT1_Gtf-like"/>
    <property type="match status" value="1"/>
</dbReference>